<organism evidence="1 2">
    <name type="scientific">Ixodes persulcatus</name>
    <name type="common">Taiga tick</name>
    <dbReference type="NCBI Taxonomy" id="34615"/>
    <lineage>
        <taxon>Eukaryota</taxon>
        <taxon>Metazoa</taxon>
        <taxon>Ecdysozoa</taxon>
        <taxon>Arthropoda</taxon>
        <taxon>Chelicerata</taxon>
        <taxon>Arachnida</taxon>
        <taxon>Acari</taxon>
        <taxon>Parasitiformes</taxon>
        <taxon>Ixodida</taxon>
        <taxon>Ixodoidea</taxon>
        <taxon>Ixodidae</taxon>
        <taxon>Ixodinae</taxon>
        <taxon>Ixodes</taxon>
    </lineage>
</organism>
<proteinExistence type="predicted"/>
<sequence length="422" mass="48186">TFEDGRPTLYVVEPELLKCVFVKDFSSLIDRRIMSFKNRLMRTTIIFAPLEKWRRLRSTVTPAFTTGKLRKMNDMIQKCAKLTAEHMKDTAESKSDQNIKKIYSLYALKVISSCAFGVDVEAQKEETQRIANFSENPFFTRVTFPIALQLLFQNFIGELHVKRFNEKAFEFFKEVSLGIIDARKKSPFKYEDLLQNILDAQDIHVGEKIDNNVKDKELLFHADSDSNPNGQKSNRGLTEDEVLSQCIVMFLAGIDTSSSVAAYITYFLALYPAVQERLRKEVDECFEIHGESLTYDIVSKLDYLNAVVCEGLRMYPPASRLERTPHENYVLGDTGIVIPKGCTIVIPIYALHHDPELYPDPYTFNPDRFAAANIDSIHPYAFLPFGAGPRDCLGRRLALQTVKMALLYALRSVKFVQTPKTK</sequence>
<feature type="non-terminal residue" evidence="1">
    <location>
        <position position="1"/>
    </location>
</feature>
<accession>A0AC60Q7D2</accession>
<dbReference type="EMBL" id="JABSTQ010009380">
    <property type="protein sequence ID" value="KAG0429800.1"/>
    <property type="molecule type" value="Genomic_DNA"/>
</dbReference>
<gene>
    <name evidence="1" type="ORF">HPB47_023286</name>
</gene>
<reference evidence="1 2" key="1">
    <citation type="journal article" date="2020" name="Cell">
        <title>Large-Scale Comparative Analyses of Tick Genomes Elucidate Their Genetic Diversity and Vector Capacities.</title>
        <authorList>
            <consortium name="Tick Genome and Microbiome Consortium (TIGMIC)"/>
            <person name="Jia N."/>
            <person name="Wang J."/>
            <person name="Shi W."/>
            <person name="Du L."/>
            <person name="Sun Y."/>
            <person name="Zhan W."/>
            <person name="Jiang J.F."/>
            <person name="Wang Q."/>
            <person name="Zhang B."/>
            <person name="Ji P."/>
            <person name="Bell-Sakyi L."/>
            <person name="Cui X.M."/>
            <person name="Yuan T.T."/>
            <person name="Jiang B.G."/>
            <person name="Yang W.F."/>
            <person name="Lam T.T."/>
            <person name="Chang Q.C."/>
            <person name="Ding S.J."/>
            <person name="Wang X.J."/>
            <person name="Zhu J.G."/>
            <person name="Ruan X.D."/>
            <person name="Zhao L."/>
            <person name="Wei J.T."/>
            <person name="Ye R.Z."/>
            <person name="Que T.C."/>
            <person name="Du C.H."/>
            <person name="Zhou Y.H."/>
            <person name="Cheng J.X."/>
            <person name="Dai P.F."/>
            <person name="Guo W.B."/>
            <person name="Han X.H."/>
            <person name="Huang E.J."/>
            <person name="Li L.F."/>
            <person name="Wei W."/>
            <person name="Gao Y.C."/>
            <person name="Liu J.Z."/>
            <person name="Shao H.Z."/>
            <person name="Wang X."/>
            <person name="Wang C.C."/>
            <person name="Yang T.C."/>
            <person name="Huo Q.B."/>
            <person name="Li W."/>
            <person name="Chen H.Y."/>
            <person name="Chen S.E."/>
            <person name="Zhou L.G."/>
            <person name="Ni X.B."/>
            <person name="Tian J.H."/>
            <person name="Sheng Y."/>
            <person name="Liu T."/>
            <person name="Pan Y.S."/>
            <person name="Xia L.Y."/>
            <person name="Li J."/>
            <person name="Zhao F."/>
            <person name="Cao W.C."/>
        </authorList>
    </citation>
    <scope>NUCLEOTIDE SEQUENCE [LARGE SCALE GENOMIC DNA]</scope>
    <source>
        <strain evidence="1">Iper-2018</strain>
    </source>
</reference>
<keyword evidence="2" id="KW-1185">Reference proteome</keyword>
<dbReference type="Proteomes" id="UP000805193">
    <property type="component" value="Unassembled WGS sequence"/>
</dbReference>
<name>A0AC60Q7D2_IXOPE</name>
<protein>
    <submittedName>
        <fullName evidence="1">Uncharacterized protein</fullName>
    </submittedName>
</protein>
<feature type="non-terminal residue" evidence="1">
    <location>
        <position position="422"/>
    </location>
</feature>
<comment type="caution">
    <text evidence="1">The sequence shown here is derived from an EMBL/GenBank/DDBJ whole genome shotgun (WGS) entry which is preliminary data.</text>
</comment>
<evidence type="ECO:0000313" key="1">
    <source>
        <dbReference type="EMBL" id="KAG0429800.1"/>
    </source>
</evidence>
<evidence type="ECO:0000313" key="2">
    <source>
        <dbReference type="Proteomes" id="UP000805193"/>
    </source>
</evidence>